<dbReference type="SUPFAM" id="SSF81648">
    <property type="entry name" value="a domain/subunit of cytochrome bc1 complex (Ubiquinol-cytochrome c reductase)"/>
    <property type="match status" value="1"/>
</dbReference>
<dbReference type="PROSITE" id="PS51003">
    <property type="entry name" value="CYTB_CTER"/>
    <property type="match status" value="1"/>
</dbReference>
<evidence type="ECO:0000256" key="6">
    <source>
        <dbReference type="ARBA" id="ARBA00022617"/>
    </source>
</evidence>
<sequence length="379" mass="43916">MNKPLRLKHPMIKIINNSLIDLPAPTNISFWWNLGSLLGLCLMIQIMTGLFLTMHYTPNIESAFSSVIHICRDVNNGWMIRTMHANGASMFFICMYLHVGRGIYYGSYMYMNTWMTGTMILFLIMATAFMGYVLPWGQMSFWGATVITNLLSAIPYIGTDIVQWVWGGFAVDNATLNRFYTFHFMLPFIIMAMVMMHLFFLHQTGSNNPTGLNSNIDKIPFHPYFTYKDSITFIITIMILMMLCLINPYMLGDPDNFVPANPLVTPIHIQPEWYFLFAYAILRSIPNKLGGVIALLLSISILMIMPFYNKTKFRGIQFYPINQIMFWIMVIVVCLLTWIGKRPVEEPYIMTSQILTIIYFSYFLINIHIAKMWDTLIKK</sequence>
<keyword evidence="5 20" id="KW-0813">Transport</keyword>
<dbReference type="InterPro" id="IPR005797">
    <property type="entry name" value="Cyt_b/b6_N"/>
</dbReference>
<geneLocation type="mitochondrion" evidence="23"/>
<evidence type="ECO:0000256" key="17">
    <source>
        <dbReference type="ARBA" id="ARBA00061233"/>
    </source>
</evidence>
<evidence type="ECO:0000256" key="15">
    <source>
        <dbReference type="ARBA" id="ARBA00023128"/>
    </source>
</evidence>
<evidence type="ECO:0000256" key="19">
    <source>
        <dbReference type="PIRSR" id="PIRSR038885-2"/>
    </source>
</evidence>
<dbReference type="AlphaFoldDB" id="A0A0U1XTK8"/>
<keyword evidence="14" id="KW-0830">Ubiquinone</keyword>
<evidence type="ECO:0000256" key="10">
    <source>
        <dbReference type="ARBA" id="ARBA00022792"/>
    </source>
</evidence>
<dbReference type="PANTHER" id="PTHR19271:SF16">
    <property type="entry name" value="CYTOCHROME B"/>
    <property type="match status" value="1"/>
</dbReference>
<gene>
    <name evidence="23" type="primary">CYTB</name>
</gene>
<evidence type="ECO:0000259" key="21">
    <source>
        <dbReference type="PROSITE" id="PS51002"/>
    </source>
</evidence>
<keyword evidence="12 20" id="KW-1133">Transmembrane helix</keyword>
<evidence type="ECO:0000256" key="3">
    <source>
        <dbReference type="ARBA" id="ARBA00011649"/>
    </source>
</evidence>
<evidence type="ECO:0000256" key="16">
    <source>
        <dbReference type="ARBA" id="ARBA00023136"/>
    </source>
</evidence>
<dbReference type="InterPro" id="IPR016174">
    <property type="entry name" value="Di-haem_cyt_TM"/>
</dbReference>
<keyword evidence="9 19" id="KW-0479">Metal-binding</keyword>
<dbReference type="PIRSF" id="PIRSF038885">
    <property type="entry name" value="COB"/>
    <property type="match status" value="1"/>
</dbReference>
<dbReference type="GO" id="GO:0016491">
    <property type="term" value="F:oxidoreductase activity"/>
    <property type="evidence" value="ECO:0007669"/>
    <property type="project" value="UniProtKB-UniRule"/>
</dbReference>
<dbReference type="FunFam" id="1.20.810.10:FF:000002">
    <property type="entry name" value="Cytochrome b"/>
    <property type="match status" value="1"/>
</dbReference>
<protein>
    <recommendedName>
        <fullName evidence="4 20">Cytochrome b</fullName>
    </recommendedName>
</protein>
<dbReference type="PANTHER" id="PTHR19271">
    <property type="entry name" value="CYTOCHROME B"/>
    <property type="match status" value="1"/>
</dbReference>
<dbReference type="Gene3D" id="1.20.810.10">
    <property type="entry name" value="Cytochrome Bc1 Complex, Chain C"/>
    <property type="match status" value="1"/>
</dbReference>
<dbReference type="InterPro" id="IPR005798">
    <property type="entry name" value="Cyt_b/b6_C"/>
</dbReference>
<feature type="transmembrane region" description="Helical" evidence="20">
    <location>
        <begin position="289"/>
        <end position="308"/>
    </location>
</feature>
<feature type="transmembrane region" description="Helical" evidence="20">
    <location>
        <begin position="348"/>
        <end position="369"/>
    </location>
</feature>
<dbReference type="InterPro" id="IPR036150">
    <property type="entry name" value="Cyt_b/b6_C_sf"/>
</dbReference>
<dbReference type="RefSeq" id="YP_009112341.1">
    <property type="nucleotide sequence ID" value="NC_025946.1"/>
</dbReference>
<comment type="subcellular location">
    <subcellularLocation>
        <location evidence="2">Mitochondrion inner membrane</location>
        <topology evidence="2">Multi-pass membrane protein</topology>
    </subcellularLocation>
</comment>
<dbReference type="GO" id="GO:0006122">
    <property type="term" value="P:mitochondrial electron transport, ubiquinol to cytochrome c"/>
    <property type="evidence" value="ECO:0007669"/>
    <property type="project" value="TreeGrafter"/>
</dbReference>
<dbReference type="CDD" id="cd00284">
    <property type="entry name" value="Cytochrome_b_N"/>
    <property type="match status" value="1"/>
</dbReference>
<dbReference type="InterPro" id="IPR027387">
    <property type="entry name" value="Cytb/b6-like_sf"/>
</dbReference>
<evidence type="ECO:0000256" key="11">
    <source>
        <dbReference type="ARBA" id="ARBA00022982"/>
    </source>
</evidence>
<comment type="subunit">
    <text evidence="3">The main subunits of complex b-c1 are: cytochrome b, cytochrome c1 and the Rieske protein.</text>
</comment>
<dbReference type="EMBL" id="KM670011">
    <property type="protein sequence ID" value="AIY61463.1"/>
    <property type="molecule type" value="Genomic_DNA"/>
</dbReference>
<comment type="cofactor">
    <cofactor evidence="19">
        <name>heme</name>
        <dbReference type="ChEBI" id="CHEBI:30413"/>
    </cofactor>
    <text evidence="19">Binds 2 heme groups non-covalently.</text>
</comment>
<dbReference type="InterPro" id="IPR048259">
    <property type="entry name" value="Cytochrome_b_N_euk/bac"/>
</dbReference>
<keyword evidence="10" id="KW-0999">Mitochondrion inner membrane</keyword>
<comment type="function">
    <text evidence="1 20">Component of the ubiquinol-cytochrome c reductase complex (complex III or cytochrome b-c1 complex) that is part of the mitochondrial respiratory chain. The b-c1 complex mediates electron transfer from ubiquinol to cytochrome c. Contributes to the generation of a proton gradient across the mitochondrial membrane that is then used for ATP synthesis.</text>
</comment>
<name>A0A0U1XTK8_9ORTH</name>
<evidence type="ECO:0000256" key="18">
    <source>
        <dbReference type="PIRSR" id="PIRSR038885-1"/>
    </source>
</evidence>
<evidence type="ECO:0000256" key="13">
    <source>
        <dbReference type="ARBA" id="ARBA00023004"/>
    </source>
</evidence>
<reference evidence="23" key="1">
    <citation type="journal article" date="2014" name="Mitochondrial DNA">
        <title>The complete mitochondrial genome of Angaracris rhodopa Fischer &amp; Walheim (Orthoptera: Acridoidea).</title>
        <authorList>
            <person name="Han H."/>
            <person name="Zhou X."/>
            <person name="Pang B."/>
        </authorList>
    </citation>
    <scope>NUCLEOTIDE SEQUENCE</scope>
</reference>
<feature type="binding site" evidence="18">
    <location>
        <position position="202"/>
    </location>
    <ligand>
        <name>a ubiquinone</name>
        <dbReference type="ChEBI" id="CHEBI:16389"/>
    </ligand>
</feature>
<proteinExistence type="inferred from homology"/>
<feature type="domain" description="Cytochrome b/b6 C-terminal region profile" evidence="22">
    <location>
        <begin position="211"/>
        <end position="379"/>
    </location>
</feature>
<feature type="domain" description="Cytochrome b/b6 N-terminal region profile" evidence="21">
    <location>
        <begin position="1"/>
        <end position="210"/>
    </location>
</feature>
<evidence type="ECO:0000256" key="14">
    <source>
        <dbReference type="ARBA" id="ARBA00023075"/>
    </source>
</evidence>
<evidence type="ECO:0000256" key="4">
    <source>
        <dbReference type="ARBA" id="ARBA00013531"/>
    </source>
</evidence>
<evidence type="ECO:0000256" key="12">
    <source>
        <dbReference type="ARBA" id="ARBA00022989"/>
    </source>
</evidence>
<keyword evidence="16 20" id="KW-0472">Membrane</keyword>
<dbReference type="GO" id="GO:0008121">
    <property type="term" value="F:quinol-cytochrome-c reductase activity"/>
    <property type="evidence" value="ECO:0007669"/>
    <property type="project" value="InterPro"/>
</dbReference>
<keyword evidence="11 20" id="KW-0249">Electron transport</keyword>
<feature type="transmembrane region" description="Helical" evidence="20">
    <location>
        <begin position="231"/>
        <end position="251"/>
    </location>
</feature>
<feature type="binding site" description="axial binding residue" evidence="19">
    <location>
        <position position="98"/>
    </location>
    <ligand>
        <name>heme b</name>
        <dbReference type="ChEBI" id="CHEBI:60344"/>
        <label>b566</label>
    </ligand>
    <ligandPart>
        <name>Fe</name>
        <dbReference type="ChEBI" id="CHEBI:18248"/>
    </ligandPart>
</feature>
<accession>A0A0U1XTK8</accession>
<dbReference type="CDD" id="cd00290">
    <property type="entry name" value="cytochrome_b_C"/>
    <property type="match status" value="1"/>
</dbReference>
<comment type="similarity">
    <text evidence="17 20">Belongs to the cytochrome b family.</text>
</comment>
<feature type="transmembrane region" description="Helical" evidence="20">
    <location>
        <begin position="88"/>
        <end position="108"/>
    </location>
</feature>
<dbReference type="CTD" id="4519"/>
<evidence type="ECO:0000259" key="22">
    <source>
        <dbReference type="PROSITE" id="PS51003"/>
    </source>
</evidence>
<keyword evidence="15 20" id="KW-0496">Mitochondrion</keyword>
<evidence type="ECO:0000256" key="7">
    <source>
        <dbReference type="ARBA" id="ARBA00022660"/>
    </source>
</evidence>
<feature type="transmembrane region" description="Helical" evidence="20">
    <location>
        <begin position="141"/>
        <end position="159"/>
    </location>
</feature>
<feature type="transmembrane region" description="Helical" evidence="20">
    <location>
        <begin position="30"/>
        <end position="52"/>
    </location>
</feature>
<evidence type="ECO:0000256" key="8">
    <source>
        <dbReference type="ARBA" id="ARBA00022692"/>
    </source>
</evidence>
<keyword evidence="6 19" id="KW-0349">Heme</keyword>
<feature type="binding site" description="axial binding residue" evidence="19">
    <location>
        <position position="183"/>
    </location>
    <ligand>
        <name>heme b</name>
        <dbReference type="ChEBI" id="CHEBI:60344"/>
        <label>b562</label>
    </ligand>
    <ligandPart>
        <name>Fe</name>
        <dbReference type="ChEBI" id="CHEBI:18248"/>
    </ligandPart>
</feature>
<dbReference type="Pfam" id="PF00033">
    <property type="entry name" value="Cytochrome_B"/>
    <property type="match status" value="1"/>
</dbReference>
<dbReference type="Pfam" id="PF00032">
    <property type="entry name" value="Cytochrom_B_C"/>
    <property type="match status" value="1"/>
</dbReference>
<feature type="transmembrane region" description="Helical" evidence="20">
    <location>
        <begin position="179"/>
        <end position="201"/>
    </location>
</feature>
<dbReference type="PROSITE" id="PS51002">
    <property type="entry name" value="CYTB_NTER"/>
    <property type="match status" value="1"/>
</dbReference>
<feature type="binding site" description="axial binding residue" evidence="19">
    <location>
        <position position="197"/>
    </location>
    <ligand>
        <name>heme b</name>
        <dbReference type="ChEBI" id="CHEBI:60344"/>
        <label>b566</label>
    </ligand>
    <ligandPart>
        <name>Fe</name>
        <dbReference type="ChEBI" id="CHEBI:18248"/>
    </ligandPart>
</feature>
<dbReference type="InterPro" id="IPR048260">
    <property type="entry name" value="Cytochrome_b_C_euk/bac"/>
</dbReference>
<keyword evidence="7 20" id="KW-0679">Respiratory chain</keyword>
<keyword evidence="13 19" id="KW-0408">Iron</keyword>
<feature type="transmembrane region" description="Helical" evidence="20">
    <location>
        <begin position="114"/>
        <end position="134"/>
    </location>
</feature>
<dbReference type="GeneID" id="22549107"/>
<feature type="transmembrane region" description="Helical" evidence="20">
    <location>
        <begin position="320"/>
        <end position="339"/>
    </location>
</feature>
<dbReference type="GO" id="GO:0046872">
    <property type="term" value="F:metal ion binding"/>
    <property type="evidence" value="ECO:0007669"/>
    <property type="project" value="UniProtKB-UniRule"/>
</dbReference>
<evidence type="ECO:0000313" key="23">
    <source>
        <dbReference type="EMBL" id="AIY61463.1"/>
    </source>
</evidence>
<dbReference type="InterPro" id="IPR030689">
    <property type="entry name" value="Cytochrome_b"/>
</dbReference>
<feature type="binding site" description="axial binding residue" evidence="19">
    <location>
        <position position="84"/>
    </location>
    <ligand>
        <name>heme b</name>
        <dbReference type="ChEBI" id="CHEBI:60344"/>
        <label>b562</label>
    </ligand>
    <ligandPart>
        <name>Fe</name>
        <dbReference type="ChEBI" id="CHEBI:18248"/>
    </ligandPart>
</feature>
<keyword evidence="8 20" id="KW-0812">Transmembrane</keyword>
<evidence type="ECO:0000256" key="9">
    <source>
        <dbReference type="ARBA" id="ARBA00022723"/>
    </source>
</evidence>
<comment type="cofactor">
    <cofactor evidence="20">
        <name>heme b</name>
        <dbReference type="ChEBI" id="CHEBI:60344"/>
    </cofactor>
    <text evidence="20">Binds 2 heme groups non-covalently.</text>
</comment>
<evidence type="ECO:0000256" key="2">
    <source>
        <dbReference type="ARBA" id="ARBA00004448"/>
    </source>
</evidence>
<dbReference type="GO" id="GO:0045275">
    <property type="term" value="C:respiratory chain complex III"/>
    <property type="evidence" value="ECO:0007669"/>
    <property type="project" value="InterPro"/>
</dbReference>
<organism evidence="23">
    <name type="scientific">Angaracris rhodopa</name>
    <dbReference type="NCBI Taxonomy" id="267459"/>
    <lineage>
        <taxon>Eukaryota</taxon>
        <taxon>Metazoa</taxon>
        <taxon>Ecdysozoa</taxon>
        <taxon>Arthropoda</taxon>
        <taxon>Hexapoda</taxon>
        <taxon>Insecta</taxon>
        <taxon>Pterygota</taxon>
        <taxon>Neoptera</taxon>
        <taxon>Polyneoptera</taxon>
        <taxon>Orthoptera</taxon>
        <taxon>Caelifera</taxon>
        <taxon>Acrididea</taxon>
        <taxon>Acridomorpha</taxon>
        <taxon>Acridoidea</taxon>
        <taxon>Acrididae</taxon>
        <taxon>Oedipodinae</taxon>
        <taxon>Angaracris</taxon>
    </lineage>
</organism>
<evidence type="ECO:0000256" key="5">
    <source>
        <dbReference type="ARBA" id="ARBA00022448"/>
    </source>
</evidence>
<evidence type="ECO:0000256" key="20">
    <source>
        <dbReference type="RuleBase" id="RU362117"/>
    </source>
</evidence>
<dbReference type="SUPFAM" id="SSF81342">
    <property type="entry name" value="Transmembrane di-heme cytochromes"/>
    <property type="match status" value="1"/>
</dbReference>
<evidence type="ECO:0000256" key="1">
    <source>
        <dbReference type="ARBA" id="ARBA00002566"/>
    </source>
</evidence>
<dbReference type="GO" id="GO:0005743">
    <property type="term" value="C:mitochondrial inner membrane"/>
    <property type="evidence" value="ECO:0007669"/>
    <property type="project" value="UniProtKB-SubCell"/>
</dbReference>